<feature type="compositionally biased region" description="Basic and acidic residues" evidence="1">
    <location>
        <begin position="223"/>
        <end position="238"/>
    </location>
</feature>
<keyword evidence="3" id="KW-1185">Reference proteome</keyword>
<feature type="region of interest" description="Disordered" evidence="1">
    <location>
        <begin position="159"/>
        <end position="186"/>
    </location>
</feature>
<dbReference type="EMBL" id="JBFDAA010000012">
    <property type="protein sequence ID" value="KAL1123051.1"/>
    <property type="molecule type" value="Genomic_DNA"/>
</dbReference>
<organism evidence="2 3">
    <name type="scientific">Ranatra chinensis</name>
    <dbReference type="NCBI Taxonomy" id="642074"/>
    <lineage>
        <taxon>Eukaryota</taxon>
        <taxon>Metazoa</taxon>
        <taxon>Ecdysozoa</taxon>
        <taxon>Arthropoda</taxon>
        <taxon>Hexapoda</taxon>
        <taxon>Insecta</taxon>
        <taxon>Pterygota</taxon>
        <taxon>Neoptera</taxon>
        <taxon>Paraneoptera</taxon>
        <taxon>Hemiptera</taxon>
        <taxon>Heteroptera</taxon>
        <taxon>Panheteroptera</taxon>
        <taxon>Nepomorpha</taxon>
        <taxon>Nepidae</taxon>
        <taxon>Ranatrinae</taxon>
        <taxon>Ranatra</taxon>
    </lineage>
</organism>
<dbReference type="AlphaFoldDB" id="A0ABD0Y759"/>
<proteinExistence type="predicted"/>
<sequence length="631" mass="70954">MELYREYRPTCVEKMFRGVKGKRYDGRIFLCPPSPVTCCARHGAPNRSKTAPMTSMREDSTRCKHKKRLFRYDYNYGCGGDVPDRGHNKNYNYSRRTCPTGHACFTSGEHNPGSNSHSSLFPCPFCILPRHGHFSPQLPIYVLPGGSIDDGEVSETFLKTQSEGRGSERRRKINGAPPNNSECRRGLSFSEVMSKLRRTNQTTGNNEGPTATNVPHTQSRPASFKEERERETDKSEFHSELKTLLRQIIELFSHWKPSNTHTRPQDQLLEESSTDTGVAGMAPPLSRMLRYIGRIAGQSLRNVPHAAAKHTSAKDRDGLPHDAQNAGTEDAVRQMARVILKIAEESLDSVMEPGSARTKVDQIAEHSESARNSSHYRAEDGVSVRSPRLRPSEKNLHSEQNKDERPKRADDEWISRQAELVTLIRQMAYVLRGDCQTAFRASEEIKNRPEAADNTEHPSEALAYDKKLPPISPDRTASIRTEQYVLDVPKRISRPQSRRTKRNRDPSGIPAVEDTFGLGEEDTTRDLSYSATAGNSSRGQEEEEAGHFSETYGGQGDTHSALDSLRPSGNFSASPARHQLPAAHSPTSLPEKKRAVLQTSNNTRKILFPRLCNFISSRWKKRKNTLNFEYV</sequence>
<feature type="region of interest" description="Disordered" evidence="1">
    <location>
        <begin position="257"/>
        <end position="281"/>
    </location>
</feature>
<feature type="region of interest" description="Disordered" evidence="1">
    <location>
        <begin position="446"/>
        <end position="472"/>
    </location>
</feature>
<accession>A0ABD0Y759</accession>
<evidence type="ECO:0000256" key="1">
    <source>
        <dbReference type="SAM" id="MobiDB-lite"/>
    </source>
</evidence>
<feature type="region of interest" description="Disordered" evidence="1">
    <location>
        <begin position="487"/>
        <end position="592"/>
    </location>
</feature>
<gene>
    <name evidence="2" type="ORF">AAG570_002139</name>
</gene>
<name>A0ABD0Y759_9HEMI</name>
<feature type="compositionally biased region" description="Polar residues" evidence="1">
    <location>
        <begin position="199"/>
        <end position="221"/>
    </location>
</feature>
<protein>
    <submittedName>
        <fullName evidence="2">Uncharacterized protein</fullName>
    </submittedName>
</protein>
<feature type="region of interest" description="Disordered" evidence="1">
    <location>
        <begin position="304"/>
        <end position="329"/>
    </location>
</feature>
<feature type="compositionally biased region" description="Basic and acidic residues" evidence="1">
    <location>
        <begin position="358"/>
        <end position="369"/>
    </location>
</feature>
<comment type="caution">
    <text evidence="2">The sequence shown here is derived from an EMBL/GenBank/DDBJ whole genome shotgun (WGS) entry which is preliminary data.</text>
</comment>
<reference evidence="2 3" key="1">
    <citation type="submission" date="2024-07" db="EMBL/GenBank/DDBJ databases">
        <title>Chromosome-level genome assembly of the water stick insect Ranatra chinensis (Heteroptera: Nepidae).</title>
        <authorList>
            <person name="Liu X."/>
        </authorList>
    </citation>
    <scope>NUCLEOTIDE SEQUENCE [LARGE SCALE GENOMIC DNA]</scope>
    <source>
        <strain evidence="2">Cailab_2021Rc</strain>
        <tissue evidence="2">Muscle</tissue>
    </source>
</reference>
<feature type="region of interest" description="Disordered" evidence="1">
    <location>
        <begin position="350"/>
        <end position="410"/>
    </location>
</feature>
<feature type="compositionally biased region" description="Polar residues" evidence="1">
    <location>
        <begin position="526"/>
        <end position="538"/>
    </location>
</feature>
<feature type="compositionally biased region" description="Basic and acidic residues" evidence="1">
    <location>
        <begin position="390"/>
        <end position="410"/>
    </location>
</feature>
<evidence type="ECO:0000313" key="2">
    <source>
        <dbReference type="EMBL" id="KAL1123051.1"/>
    </source>
</evidence>
<dbReference type="Proteomes" id="UP001558652">
    <property type="component" value="Unassembled WGS sequence"/>
</dbReference>
<feature type="compositionally biased region" description="Basic and acidic residues" evidence="1">
    <location>
        <begin position="446"/>
        <end position="468"/>
    </location>
</feature>
<evidence type="ECO:0000313" key="3">
    <source>
        <dbReference type="Proteomes" id="UP001558652"/>
    </source>
</evidence>
<feature type="compositionally biased region" description="Basic residues" evidence="1">
    <location>
        <begin position="491"/>
        <end position="502"/>
    </location>
</feature>
<feature type="region of interest" description="Disordered" evidence="1">
    <location>
        <begin position="199"/>
        <end position="238"/>
    </location>
</feature>